<dbReference type="EMBL" id="JAGFBS010000001">
    <property type="protein sequence ID" value="KAG6381488.1"/>
    <property type="molecule type" value="Genomic_DNA"/>
</dbReference>
<sequence length="131" mass="14966">MTCRAGSRRTYRTNRRVKRSRVIVLVGQSLLPSLSANRTQNHIEKRSLADLTKFDHDIAVCRRPHNIHLHPSEQRNIHLCVPSAMETTESISFVIQFAQMAEPLSLSTPLLLHNWRDIVKSWITAVDAAQC</sequence>
<dbReference type="AlphaFoldDB" id="A0A8I3ADM1"/>
<gene>
    <name evidence="1" type="ORF">JVT61DRAFT_69</name>
</gene>
<evidence type="ECO:0000313" key="2">
    <source>
        <dbReference type="Proteomes" id="UP000683000"/>
    </source>
</evidence>
<comment type="caution">
    <text evidence="1">The sequence shown here is derived from an EMBL/GenBank/DDBJ whole genome shotgun (WGS) entry which is preliminary data.</text>
</comment>
<dbReference type="Proteomes" id="UP000683000">
    <property type="component" value="Unassembled WGS sequence"/>
</dbReference>
<keyword evidence="2" id="KW-1185">Reference proteome</keyword>
<accession>A0A8I3ADM1</accession>
<dbReference type="OrthoDB" id="360653at2759"/>
<evidence type="ECO:0000313" key="1">
    <source>
        <dbReference type="EMBL" id="KAG6381488.1"/>
    </source>
</evidence>
<reference evidence="1" key="1">
    <citation type="submission" date="2021-03" db="EMBL/GenBank/DDBJ databases">
        <title>Evolutionary innovations through gain and loss of genes in the ectomycorrhizal Boletales.</title>
        <authorList>
            <person name="Wu G."/>
            <person name="Miyauchi S."/>
            <person name="Morin E."/>
            <person name="Yang Z.-L."/>
            <person name="Xu J."/>
            <person name="Martin F.M."/>
        </authorList>
    </citation>
    <scope>NUCLEOTIDE SEQUENCE</scope>
    <source>
        <strain evidence="1">BR01</strain>
    </source>
</reference>
<organism evidence="1 2">
    <name type="scientific">Boletus reticuloceps</name>
    <dbReference type="NCBI Taxonomy" id="495285"/>
    <lineage>
        <taxon>Eukaryota</taxon>
        <taxon>Fungi</taxon>
        <taxon>Dikarya</taxon>
        <taxon>Basidiomycota</taxon>
        <taxon>Agaricomycotina</taxon>
        <taxon>Agaricomycetes</taxon>
        <taxon>Agaricomycetidae</taxon>
        <taxon>Boletales</taxon>
        <taxon>Boletineae</taxon>
        <taxon>Boletaceae</taxon>
        <taxon>Boletoideae</taxon>
        <taxon>Boletus</taxon>
    </lineage>
</organism>
<proteinExistence type="predicted"/>
<protein>
    <submittedName>
        <fullName evidence="1">Uncharacterized protein</fullName>
    </submittedName>
</protein>
<name>A0A8I3ADM1_9AGAM</name>